<sequence>MSAAPYDVLVAGCGVAGAAAALTAARAGARVVALDAATPGPVIGESLCGQGVTLLRRMGVLDHARRSAPLENPGDLSCWDSESLVAKDFIFSRHGRGWHLDRASFDAALREAAHATGAVIRRERFRAVRACGGMWEVETDAGVWRARGLLDATGRRSAAARRLGARRMRDAPLAAVFCWGPDQTGDARTVVEAVADGWWYSAPVPGGRRVCVKHVAPAAARDLLRRPGAFPAALRETLHLQRYCPPDAAWTAPRATDASGSALDMNHGERWLAVGDAAATFDPLSAHGILNALAHGLAGAAALLAELDGAVGRSRELDAQLRKKRSGYLQDIISLYAVADRWGSQFYRDMIYENVKNFLRSEADLVPAERDAQP</sequence>
<keyword evidence="1" id="KW-0560">Oxidoreductase</keyword>
<keyword evidence="2" id="KW-1185">Reference proteome</keyword>
<organism evidence="1 2">
    <name type="scientific">Camelimonas abortus</name>
    <dbReference type="NCBI Taxonomy" id="1017184"/>
    <lineage>
        <taxon>Bacteria</taxon>
        <taxon>Pseudomonadati</taxon>
        <taxon>Pseudomonadota</taxon>
        <taxon>Alphaproteobacteria</taxon>
        <taxon>Hyphomicrobiales</taxon>
        <taxon>Chelatococcaceae</taxon>
        <taxon>Camelimonas</taxon>
    </lineage>
</organism>
<dbReference type="InterPro" id="IPR050816">
    <property type="entry name" value="Flavin-dep_Halogenase_NPB"/>
</dbReference>
<dbReference type="EC" id="1.-.-.-" evidence="1"/>
<dbReference type="RefSeq" id="WP_376828700.1">
    <property type="nucleotide sequence ID" value="NZ_JBHLWR010000004.1"/>
</dbReference>
<dbReference type="Gene3D" id="3.50.50.60">
    <property type="entry name" value="FAD/NAD(P)-binding domain"/>
    <property type="match status" value="1"/>
</dbReference>
<proteinExistence type="predicted"/>
<name>A0ABV7LIQ3_9HYPH</name>
<comment type="caution">
    <text evidence="1">The sequence shown here is derived from an EMBL/GenBank/DDBJ whole genome shotgun (WGS) entry which is preliminary data.</text>
</comment>
<dbReference type="GO" id="GO:0016491">
    <property type="term" value="F:oxidoreductase activity"/>
    <property type="evidence" value="ECO:0007669"/>
    <property type="project" value="UniProtKB-KW"/>
</dbReference>
<dbReference type="InterPro" id="IPR036188">
    <property type="entry name" value="FAD/NAD-bd_sf"/>
</dbReference>
<dbReference type="EMBL" id="JBHRUV010000112">
    <property type="protein sequence ID" value="MFC3267346.1"/>
    <property type="molecule type" value="Genomic_DNA"/>
</dbReference>
<dbReference type="Gene3D" id="3.30.9.100">
    <property type="match status" value="1"/>
</dbReference>
<gene>
    <name evidence="1" type="ORF">ACFOEX_13465</name>
</gene>
<dbReference type="SUPFAM" id="SSF51905">
    <property type="entry name" value="FAD/NAD(P)-binding domain"/>
    <property type="match status" value="1"/>
</dbReference>
<reference evidence="2" key="1">
    <citation type="journal article" date="2019" name="Int. J. Syst. Evol. Microbiol.">
        <title>The Global Catalogue of Microorganisms (GCM) 10K type strain sequencing project: providing services to taxonomists for standard genome sequencing and annotation.</title>
        <authorList>
            <consortium name="The Broad Institute Genomics Platform"/>
            <consortium name="The Broad Institute Genome Sequencing Center for Infectious Disease"/>
            <person name="Wu L."/>
            <person name="Ma J."/>
        </authorList>
    </citation>
    <scope>NUCLEOTIDE SEQUENCE [LARGE SCALE GENOMIC DNA]</scope>
    <source>
        <strain evidence="2">CCM 7941</strain>
    </source>
</reference>
<evidence type="ECO:0000313" key="2">
    <source>
        <dbReference type="Proteomes" id="UP001595536"/>
    </source>
</evidence>
<dbReference type="PRINTS" id="PR00420">
    <property type="entry name" value="RNGMNOXGNASE"/>
</dbReference>
<protein>
    <submittedName>
        <fullName evidence="1">NAD(P)/FAD-dependent oxidoreductase</fullName>
        <ecNumber evidence="1">1.-.-.-</ecNumber>
    </submittedName>
</protein>
<dbReference type="PANTHER" id="PTHR43747:SF1">
    <property type="entry name" value="SLR1998 PROTEIN"/>
    <property type="match status" value="1"/>
</dbReference>
<accession>A0ABV7LIQ3</accession>
<dbReference type="Proteomes" id="UP001595536">
    <property type="component" value="Unassembled WGS sequence"/>
</dbReference>
<evidence type="ECO:0000313" key="1">
    <source>
        <dbReference type="EMBL" id="MFC3267346.1"/>
    </source>
</evidence>
<dbReference type="PANTHER" id="PTHR43747">
    <property type="entry name" value="FAD-BINDING PROTEIN"/>
    <property type="match status" value="1"/>
</dbReference>